<dbReference type="Pfam" id="PF00294">
    <property type="entry name" value="PfkB"/>
    <property type="match status" value="1"/>
</dbReference>
<evidence type="ECO:0000256" key="3">
    <source>
        <dbReference type="ARBA" id="ARBA00016943"/>
    </source>
</evidence>
<comment type="caution">
    <text evidence="12">Lacks conserved residue(s) required for the propagation of feature annotation.</text>
</comment>
<feature type="binding site" evidence="12">
    <location>
        <position position="308"/>
    </location>
    <ligand>
        <name>K(+)</name>
        <dbReference type="ChEBI" id="CHEBI:29103"/>
    </ligand>
</feature>
<feature type="active site" description="Proton acceptor" evidence="12">
    <location>
        <position position="271"/>
    </location>
</feature>
<feature type="binding site" evidence="12">
    <location>
        <position position="271"/>
    </location>
    <ligand>
        <name>substrate</name>
    </ligand>
</feature>
<dbReference type="EMBL" id="JBHRXK010000003">
    <property type="protein sequence ID" value="MFC3550923.1"/>
    <property type="molecule type" value="Genomic_DNA"/>
</dbReference>
<feature type="binding site" evidence="12">
    <location>
        <position position="186"/>
    </location>
    <ligand>
        <name>ATP</name>
        <dbReference type="ChEBI" id="CHEBI:30616"/>
    </ligand>
</feature>
<sequence length="326" mass="33697">MGAADARVVVVGSFNVDHVWTVAALPRPGETLSGHYHTGPGGKGFNQATAAARAGAATSFVCALGDDLGGQLARALASADGIDLRDFASEAPTGTAGIYVDHDGRNSIVIGPGANAELSAAHVRQQQAPIAAAQVVLAQLESPVEAVETAFGRARDAGVITILNPAPADAVAPASLWVLADVVTPNETEFCAQFERHTGERIAAEVLVRQDDARLHALCRRLLPHGTVVITLGAAGCFVSHGEGRLRQDARTHYRIAAAAVQPVDTTGAGDAFNGALAASLARHADAAFADHVHYANRYAALSTERAGAAVAMPRDAEVEARFRTV</sequence>
<comment type="function">
    <text evidence="12">Catalyzes the phosphorylation of ribose at O-5 in a reaction requiring ATP and magnesium. The resulting D-ribose-5-phosphate can then be used either for sythesis of nucleotides, histidine, and tryptophan, or as a component of the pentose phosphate pathway.</text>
</comment>
<feature type="domain" description="Carbohydrate kinase PfkB" evidence="13">
    <location>
        <begin position="6"/>
        <end position="314"/>
    </location>
</feature>
<feature type="binding site" evidence="12">
    <location>
        <position position="267"/>
    </location>
    <ligand>
        <name>K(+)</name>
        <dbReference type="ChEBI" id="CHEBI:29103"/>
    </ligand>
</feature>
<evidence type="ECO:0000256" key="6">
    <source>
        <dbReference type="ARBA" id="ARBA00022741"/>
    </source>
</evidence>
<keyword evidence="7 12" id="KW-0418">Kinase</keyword>
<comment type="subcellular location">
    <subcellularLocation>
        <location evidence="12">Cytoplasm</location>
    </subcellularLocation>
</comment>
<keyword evidence="4 12" id="KW-0808">Transferase</keyword>
<feature type="binding site" evidence="12">
    <location>
        <position position="306"/>
    </location>
    <ligand>
        <name>K(+)</name>
        <dbReference type="ChEBI" id="CHEBI:29103"/>
    </ligand>
</feature>
<keyword evidence="6 12" id="KW-0547">Nucleotide-binding</keyword>
<evidence type="ECO:0000313" key="15">
    <source>
        <dbReference type="Proteomes" id="UP001595740"/>
    </source>
</evidence>
<feature type="binding site" evidence="12">
    <location>
        <begin position="231"/>
        <end position="236"/>
    </location>
    <ligand>
        <name>ATP</name>
        <dbReference type="ChEBI" id="CHEBI:30616"/>
    </ligand>
</feature>
<keyword evidence="10 12" id="KW-0630">Potassium</keyword>
<evidence type="ECO:0000259" key="13">
    <source>
        <dbReference type="Pfam" id="PF00294"/>
    </source>
</evidence>
<dbReference type="EC" id="2.7.1.15" evidence="2 12"/>
<dbReference type="PROSITE" id="PS00584">
    <property type="entry name" value="PFKB_KINASES_2"/>
    <property type="match status" value="1"/>
</dbReference>
<dbReference type="RefSeq" id="WP_386758686.1">
    <property type="nucleotide sequence ID" value="NZ_JBHRXK010000003.1"/>
</dbReference>
<accession>A0ABV7RP51</accession>
<comment type="cofactor">
    <cofactor evidence="12">
        <name>Mg(2+)</name>
        <dbReference type="ChEBI" id="CHEBI:18420"/>
    </cofactor>
    <text evidence="12">Requires a divalent cation, most likely magnesium in vivo, as an electrophilic catalyst to aid phosphoryl group transfer. It is the chelate of the metal and the nucleotide that is the actual substrate.</text>
</comment>
<keyword evidence="5 12" id="KW-0479">Metal-binding</keyword>
<dbReference type="PANTHER" id="PTHR10584:SF166">
    <property type="entry name" value="RIBOKINASE"/>
    <property type="match status" value="1"/>
</dbReference>
<evidence type="ECO:0000256" key="8">
    <source>
        <dbReference type="ARBA" id="ARBA00022840"/>
    </source>
</evidence>
<dbReference type="PRINTS" id="PR00990">
    <property type="entry name" value="RIBOKINASE"/>
</dbReference>
<comment type="catalytic activity">
    <reaction evidence="12">
        <text>D-ribose + ATP = D-ribose 5-phosphate + ADP + H(+)</text>
        <dbReference type="Rhea" id="RHEA:13697"/>
        <dbReference type="ChEBI" id="CHEBI:15378"/>
        <dbReference type="ChEBI" id="CHEBI:30616"/>
        <dbReference type="ChEBI" id="CHEBI:47013"/>
        <dbReference type="ChEBI" id="CHEBI:78346"/>
        <dbReference type="ChEBI" id="CHEBI:456216"/>
        <dbReference type="EC" id="2.7.1.15"/>
    </reaction>
</comment>
<feature type="binding site" evidence="12">
    <location>
        <position position="141"/>
    </location>
    <ligand>
        <name>substrate</name>
    </ligand>
</feature>
<gene>
    <name evidence="12" type="primary">rbsK</name>
    <name evidence="14" type="ORF">ACFOLC_07810</name>
</gene>
<comment type="similarity">
    <text evidence="12">Belongs to the carbohydrate kinase PfkB family. Ribokinase subfamily.</text>
</comment>
<feature type="binding site" evidence="12">
    <location>
        <begin position="15"/>
        <end position="17"/>
    </location>
    <ligand>
        <name>substrate</name>
    </ligand>
</feature>
<feature type="binding site" evidence="12">
    <location>
        <begin position="270"/>
        <end position="271"/>
    </location>
    <ligand>
        <name>ATP</name>
        <dbReference type="ChEBI" id="CHEBI:30616"/>
    </ligand>
</feature>
<keyword evidence="11 12" id="KW-0119">Carbohydrate metabolism</keyword>
<keyword evidence="15" id="KW-1185">Reference proteome</keyword>
<feature type="binding site" evidence="12">
    <location>
        <position position="265"/>
    </location>
    <ligand>
        <name>K(+)</name>
        <dbReference type="ChEBI" id="CHEBI:29103"/>
    </ligand>
</feature>
<keyword evidence="8 12" id="KW-0067">ATP-binding</keyword>
<evidence type="ECO:0000313" key="14">
    <source>
        <dbReference type="EMBL" id="MFC3550923.1"/>
    </source>
</evidence>
<evidence type="ECO:0000256" key="4">
    <source>
        <dbReference type="ARBA" id="ARBA00022679"/>
    </source>
</evidence>
<proteinExistence type="inferred from homology"/>
<comment type="subunit">
    <text evidence="12">Homodimer.</text>
</comment>
<dbReference type="Gene3D" id="3.40.1190.20">
    <property type="match status" value="1"/>
</dbReference>
<feature type="binding site" evidence="12">
    <location>
        <position position="297"/>
    </location>
    <ligand>
        <name>ATP</name>
        <dbReference type="ChEBI" id="CHEBI:30616"/>
    </ligand>
</feature>
<feature type="binding site" evidence="12">
    <location>
        <begin position="42"/>
        <end position="46"/>
    </location>
    <ligand>
        <name>substrate</name>
    </ligand>
</feature>
<comment type="activity regulation">
    <text evidence="12">Activated by a monovalent cation that binds near, but not in, the active site. The most likely occupant of the site in vivo is potassium. Ion binding induces a conformational change that may alter substrate affinity.</text>
</comment>
<evidence type="ECO:0000256" key="12">
    <source>
        <dbReference type="HAMAP-Rule" id="MF_01987"/>
    </source>
</evidence>
<evidence type="ECO:0000256" key="11">
    <source>
        <dbReference type="ARBA" id="ARBA00023277"/>
    </source>
</evidence>
<dbReference type="PANTHER" id="PTHR10584">
    <property type="entry name" value="SUGAR KINASE"/>
    <property type="match status" value="1"/>
</dbReference>
<protein>
    <recommendedName>
        <fullName evidence="3 12">Ribokinase</fullName>
        <shortName evidence="12">RK</shortName>
        <ecNumber evidence="2 12">2.7.1.15</ecNumber>
    </recommendedName>
</protein>
<evidence type="ECO:0000256" key="2">
    <source>
        <dbReference type="ARBA" id="ARBA00012035"/>
    </source>
</evidence>
<reference evidence="15" key="1">
    <citation type="journal article" date="2019" name="Int. J. Syst. Evol. Microbiol.">
        <title>The Global Catalogue of Microorganisms (GCM) 10K type strain sequencing project: providing services to taxonomists for standard genome sequencing and annotation.</title>
        <authorList>
            <consortium name="The Broad Institute Genomics Platform"/>
            <consortium name="The Broad Institute Genome Sequencing Center for Infectious Disease"/>
            <person name="Wu L."/>
            <person name="Ma J."/>
        </authorList>
    </citation>
    <scope>NUCLEOTIDE SEQUENCE [LARGE SCALE GENOMIC DNA]</scope>
    <source>
        <strain evidence="15">KCTC 42875</strain>
    </source>
</reference>
<evidence type="ECO:0000256" key="5">
    <source>
        <dbReference type="ARBA" id="ARBA00022723"/>
    </source>
</evidence>
<dbReference type="HAMAP" id="MF_01987">
    <property type="entry name" value="Ribokinase"/>
    <property type="match status" value="1"/>
</dbReference>
<evidence type="ECO:0000256" key="9">
    <source>
        <dbReference type="ARBA" id="ARBA00022842"/>
    </source>
</evidence>
<keyword evidence="9 12" id="KW-0460">Magnesium</keyword>
<comment type="pathway">
    <text evidence="12">Carbohydrate metabolism; D-ribose degradation; D-ribose 5-phosphate from beta-D-ribopyranose: step 2/2.</text>
</comment>
<dbReference type="InterPro" id="IPR011611">
    <property type="entry name" value="PfkB_dom"/>
</dbReference>
<evidence type="ECO:0000256" key="1">
    <source>
        <dbReference type="ARBA" id="ARBA00005380"/>
    </source>
</evidence>
<dbReference type="Proteomes" id="UP001595740">
    <property type="component" value="Unassembled WGS sequence"/>
</dbReference>
<dbReference type="InterPro" id="IPR011877">
    <property type="entry name" value="Ribokinase"/>
</dbReference>
<evidence type="ECO:0000256" key="10">
    <source>
        <dbReference type="ARBA" id="ARBA00022958"/>
    </source>
</evidence>
<evidence type="ECO:0000256" key="7">
    <source>
        <dbReference type="ARBA" id="ARBA00022777"/>
    </source>
</evidence>
<dbReference type="InterPro" id="IPR002139">
    <property type="entry name" value="Ribo/fructo_kinase"/>
</dbReference>
<dbReference type="SUPFAM" id="SSF53613">
    <property type="entry name" value="Ribokinase-like"/>
    <property type="match status" value="1"/>
</dbReference>
<organism evidence="14 15">
    <name type="scientific">Lysobacter cavernae</name>
    <dbReference type="NCBI Taxonomy" id="1685901"/>
    <lineage>
        <taxon>Bacteria</taxon>
        <taxon>Pseudomonadati</taxon>
        <taxon>Pseudomonadota</taxon>
        <taxon>Gammaproteobacteria</taxon>
        <taxon>Lysobacterales</taxon>
        <taxon>Lysobacteraceae</taxon>
        <taxon>Lysobacter</taxon>
    </lineage>
</organism>
<dbReference type="InterPro" id="IPR002173">
    <property type="entry name" value="Carboh/pur_kinase_PfkB_CS"/>
</dbReference>
<dbReference type="GO" id="GO:0004747">
    <property type="term" value="F:ribokinase activity"/>
    <property type="evidence" value="ECO:0007669"/>
    <property type="project" value="UniProtKB-EC"/>
</dbReference>
<dbReference type="CDD" id="cd01174">
    <property type="entry name" value="ribokinase"/>
    <property type="match status" value="1"/>
</dbReference>
<comment type="caution">
    <text evidence="14">The sequence shown here is derived from an EMBL/GenBank/DDBJ whole genome shotgun (WGS) entry which is preliminary data.</text>
</comment>
<dbReference type="InterPro" id="IPR029056">
    <property type="entry name" value="Ribokinase-like"/>
</dbReference>
<name>A0ABV7RP51_9GAMM</name>
<comment type="similarity">
    <text evidence="1">Belongs to the carbohydrate kinase pfkB family.</text>
</comment>
<keyword evidence="12" id="KW-0963">Cytoplasm</keyword>
<feature type="binding site" evidence="12">
    <location>
        <position position="303"/>
    </location>
    <ligand>
        <name>K(+)</name>
        <dbReference type="ChEBI" id="CHEBI:29103"/>
    </ligand>
</feature>